<evidence type="ECO:0000313" key="4">
    <source>
        <dbReference type="Proteomes" id="UP001497392"/>
    </source>
</evidence>
<keyword evidence="4" id="KW-1185">Reference proteome</keyword>
<keyword evidence="1" id="KW-0175">Coiled coil</keyword>
<feature type="compositionally biased region" description="Polar residues" evidence="2">
    <location>
        <begin position="158"/>
        <end position="170"/>
    </location>
</feature>
<evidence type="ECO:0000256" key="1">
    <source>
        <dbReference type="SAM" id="Coils"/>
    </source>
</evidence>
<accession>A0ABP1G239</accession>
<reference evidence="3 4" key="1">
    <citation type="submission" date="2024-06" db="EMBL/GenBank/DDBJ databases">
        <authorList>
            <person name="Kraege A."/>
            <person name="Thomma B."/>
        </authorList>
    </citation>
    <scope>NUCLEOTIDE SEQUENCE [LARGE SCALE GENOMIC DNA]</scope>
</reference>
<gene>
    <name evidence="3" type="primary">g8698</name>
    <name evidence="3" type="ORF">VP750_LOCUS7813</name>
</gene>
<feature type="region of interest" description="Disordered" evidence="2">
    <location>
        <begin position="154"/>
        <end position="191"/>
    </location>
</feature>
<sequence length="191" mass="20957">MNFVQERLAKADTQYSNLVEQLENARDKWLKEKDPASQAKLKTVYDDIMSMVDCTSTRIMHLETGSYRYGATQWDEPKAFQAFKLTGPFVPSATFVGAAAGYVFKLGPKGLGYYLDTASGGGADMGYKRKMEDEILRPVRRAPKYGRFVDAPMFGKTPPNQRGPSDNVTTVAGAAPLRGRGASSPSLEIAD</sequence>
<feature type="coiled-coil region" evidence="1">
    <location>
        <begin position="1"/>
        <end position="28"/>
    </location>
</feature>
<comment type="caution">
    <text evidence="3">The sequence shown here is derived from an EMBL/GenBank/DDBJ whole genome shotgun (WGS) entry which is preliminary data.</text>
</comment>
<dbReference type="EMBL" id="CAXHTA020000015">
    <property type="protein sequence ID" value="CAL5225907.1"/>
    <property type="molecule type" value="Genomic_DNA"/>
</dbReference>
<evidence type="ECO:0000313" key="3">
    <source>
        <dbReference type="EMBL" id="CAL5225907.1"/>
    </source>
</evidence>
<name>A0ABP1G239_9CHLO</name>
<proteinExistence type="predicted"/>
<protein>
    <submittedName>
        <fullName evidence="3">G8698 protein</fullName>
    </submittedName>
</protein>
<evidence type="ECO:0000256" key="2">
    <source>
        <dbReference type="SAM" id="MobiDB-lite"/>
    </source>
</evidence>
<dbReference type="Proteomes" id="UP001497392">
    <property type="component" value="Unassembled WGS sequence"/>
</dbReference>
<organism evidence="3 4">
    <name type="scientific">Coccomyxa viridis</name>
    <dbReference type="NCBI Taxonomy" id="1274662"/>
    <lineage>
        <taxon>Eukaryota</taxon>
        <taxon>Viridiplantae</taxon>
        <taxon>Chlorophyta</taxon>
        <taxon>core chlorophytes</taxon>
        <taxon>Trebouxiophyceae</taxon>
        <taxon>Trebouxiophyceae incertae sedis</taxon>
        <taxon>Coccomyxaceae</taxon>
        <taxon>Coccomyxa</taxon>
    </lineage>
</organism>